<evidence type="ECO:0000313" key="11">
    <source>
        <dbReference type="Proteomes" id="UP001209681"/>
    </source>
</evidence>
<evidence type="ECO:0000256" key="3">
    <source>
        <dbReference type="ARBA" id="ARBA00022741"/>
    </source>
</evidence>
<feature type="domain" description="Cytidylate kinase" evidence="9">
    <location>
        <begin position="6"/>
        <end position="219"/>
    </location>
</feature>
<comment type="catalytic activity">
    <reaction evidence="6 8">
        <text>dCMP + ATP = dCDP + ADP</text>
        <dbReference type="Rhea" id="RHEA:25094"/>
        <dbReference type="ChEBI" id="CHEBI:30616"/>
        <dbReference type="ChEBI" id="CHEBI:57566"/>
        <dbReference type="ChEBI" id="CHEBI:58593"/>
        <dbReference type="ChEBI" id="CHEBI:456216"/>
        <dbReference type="EC" id="2.7.4.25"/>
    </reaction>
</comment>
<organism evidence="10 11">
    <name type="scientific">Desulfobotulus pelophilus</name>
    <dbReference type="NCBI Taxonomy" id="2823377"/>
    <lineage>
        <taxon>Bacteria</taxon>
        <taxon>Pseudomonadati</taxon>
        <taxon>Thermodesulfobacteriota</taxon>
        <taxon>Desulfobacteria</taxon>
        <taxon>Desulfobacterales</taxon>
        <taxon>Desulfobacteraceae</taxon>
        <taxon>Desulfobotulus</taxon>
    </lineage>
</organism>
<evidence type="ECO:0000259" key="9">
    <source>
        <dbReference type="Pfam" id="PF02224"/>
    </source>
</evidence>
<comment type="caution">
    <text evidence="10">The sequence shown here is derived from an EMBL/GenBank/DDBJ whole genome shotgun (WGS) entry which is preliminary data.</text>
</comment>
<sequence>MKSLVITIDGPAGAGKTTISRQLADRMGYRYVDTGALYRGVALCASRAGVDRGNEQELNTFLEGLNLSLVRGGDGCLRLYAGEQDITAEIRTPAISMAASAVAALPAVRSWLLGVQRRLGAEKGVVFEGRDMGSVVFPEADVKFFLTADLRVRAERRYEELPPDSSQKLEDVLMDMQRRDAQDSGRDLAPLVASKDATIIDASALTIDEVLVQMMDCIREKSGQERK</sequence>
<keyword evidence="3 8" id="KW-0547">Nucleotide-binding</keyword>
<dbReference type="InterPro" id="IPR011994">
    <property type="entry name" value="Cytidylate_kinase_dom"/>
</dbReference>
<feature type="binding site" evidence="8">
    <location>
        <begin position="10"/>
        <end position="18"/>
    </location>
    <ligand>
        <name>ATP</name>
        <dbReference type="ChEBI" id="CHEBI:30616"/>
    </ligand>
</feature>
<proteinExistence type="inferred from homology"/>
<dbReference type="NCBIfam" id="TIGR00017">
    <property type="entry name" value="cmk"/>
    <property type="match status" value="1"/>
</dbReference>
<keyword evidence="4 8" id="KW-0418">Kinase</keyword>
<evidence type="ECO:0000256" key="2">
    <source>
        <dbReference type="ARBA" id="ARBA00022679"/>
    </source>
</evidence>
<keyword evidence="11" id="KW-1185">Reference proteome</keyword>
<dbReference type="EC" id="2.7.4.25" evidence="8"/>
<keyword evidence="8" id="KW-0963">Cytoplasm</keyword>
<dbReference type="Pfam" id="PF02224">
    <property type="entry name" value="Cytidylate_kin"/>
    <property type="match status" value="1"/>
</dbReference>
<protein>
    <recommendedName>
        <fullName evidence="8">Cytidylate kinase</fullName>
        <shortName evidence="8">CK</shortName>
        <ecNumber evidence="8">2.7.4.25</ecNumber>
    </recommendedName>
    <alternativeName>
        <fullName evidence="8">Cytidine monophosphate kinase</fullName>
        <shortName evidence="8">CMP kinase</shortName>
    </alternativeName>
</protein>
<evidence type="ECO:0000256" key="1">
    <source>
        <dbReference type="ARBA" id="ARBA00009427"/>
    </source>
</evidence>
<dbReference type="Proteomes" id="UP001209681">
    <property type="component" value="Unassembled WGS sequence"/>
</dbReference>
<dbReference type="Gene3D" id="3.40.50.300">
    <property type="entry name" value="P-loop containing nucleotide triphosphate hydrolases"/>
    <property type="match status" value="1"/>
</dbReference>
<accession>A0ABT3N9N0</accession>
<dbReference type="CDD" id="cd02020">
    <property type="entry name" value="CMPK"/>
    <property type="match status" value="1"/>
</dbReference>
<dbReference type="InterPro" id="IPR027417">
    <property type="entry name" value="P-loop_NTPase"/>
</dbReference>
<keyword evidence="2 8" id="KW-0808">Transferase</keyword>
<dbReference type="InterPro" id="IPR003136">
    <property type="entry name" value="Cytidylate_kin"/>
</dbReference>
<dbReference type="SUPFAM" id="SSF52540">
    <property type="entry name" value="P-loop containing nucleoside triphosphate hydrolases"/>
    <property type="match status" value="1"/>
</dbReference>
<evidence type="ECO:0000256" key="5">
    <source>
        <dbReference type="ARBA" id="ARBA00022840"/>
    </source>
</evidence>
<evidence type="ECO:0000256" key="6">
    <source>
        <dbReference type="ARBA" id="ARBA00047615"/>
    </source>
</evidence>
<dbReference type="GO" id="GO:0016301">
    <property type="term" value="F:kinase activity"/>
    <property type="evidence" value="ECO:0007669"/>
    <property type="project" value="UniProtKB-KW"/>
</dbReference>
<comment type="subcellular location">
    <subcellularLocation>
        <location evidence="8">Cytoplasm</location>
    </subcellularLocation>
</comment>
<evidence type="ECO:0000313" key="10">
    <source>
        <dbReference type="EMBL" id="MCW7754165.1"/>
    </source>
</evidence>
<evidence type="ECO:0000256" key="7">
    <source>
        <dbReference type="ARBA" id="ARBA00048478"/>
    </source>
</evidence>
<reference evidence="10 11" key="1">
    <citation type="submission" date="2022-11" db="EMBL/GenBank/DDBJ databases">
        <title>Desulfobotulus tamanensis H1 sp. nov. - anaerobic, alkaliphilic, sulphate reducing bacterium isolated from terrestrial mud volcano.</title>
        <authorList>
            <person name="Frolova A."/>
            <person name="Merkel A.Y."/>
            <person name="Slobodkin A.I."/>
        </authorList>
    </citation>
    <scope>NUCLEOTIDE SEQUENCE [LARGE SCALE GENOMIC DNA]</scope>
    <source>
        <strain evidence="10 11">H1</strain>
    </source>
</reference>
<evidence type="ECO:0000256" key="4">
    <source>
        <dbReference type="ARBA" id="ARBA00022777"/>
    </source>
</evidence>
<name>A0ABT3N9N0_9BACT</name>
<gene>
    <name evidence="8 10" type="primary">cmk</name>
    <name evidence="10" type="ORF">OOT00_09205</name>
</gene>
<evidence type="ECO:0000256" key="8">
    <source>
        <dbReference type="HAMAP-Rule" id="MF_00238"/>
    </source>
</evidence>
<dbReference type="HAMAP" id="MF_00238">
    <property type="entry name" value="Cytidyl_kinase_type1"/>
    <property type="match status" value="1"/>
</dbReference>
<keyword evidence="5 8" id="KW-0067">ATP-binding</keyword>
<comment type="similarity">
    <text evidence="1 8">Belongs to the cytidylate kinase family. Type 1 subfamily.</text>
</comment>
<comment type="catalytic activity">
    <reaction evidence="7 8">
        <text>CMP + ATP = CDP + ADP</text>
        <dbReference type="Rhea" id="RHEA:11600"/>
        <dbReference type="ChEBI" id="CHEBI:30616"/>
        <dbReference type="ChEBI" id="CHEBI:58069"/>
        <dbReference type="ChEBI" id="CHEBI:60377"/>
        <dbReference type="ChEBI" id="CHEBI:456216"/>
        <dbReference type="EC" id="2.7.4.25"/>
    </reaction>
</comment>
<dbReference type="EMBL" id="JAPFPW010000009">
    <property type="protein sequence ID" value="MCW7754165.1"/>
    <property type="molecule type" value="Genomic_DNA"/>
</dbReference>
<dbReference type="RefSeq" id="WP_265425085.1">
    <property type="nucleotide sequence ID" value="NZ_JAPFPW010000009.1"/>
</dbReference>